<proteinExistence type="predicted"/>
<feature type="region of interest" description="Disordered" evidence="1">
    <location>
        <begin position="1"/>
        <end position="27"/>
    </location>
</feature>
<dbReference type="GO" id="GO:0001003">
    <property type="term" value="F:RNA polymerase III type 2 promoter sequence-specific DNA binding"/>
    <property type="evidence" value="ECO:0007669"/>
    <property type="project" value="TreeGrafter"/>
</dbReference>
<sequence>MKERTGSGSAGDEATTVGGVPGSSATLSLSEDNKLVCVKYPGIISNVDKMLETIGGVQGVSKTYADPSRRLELRFRPQDPFCHPVCGNCFPSTNLLLRVKRRVRKGNSKEAQINMDVLGVIGTTYS</sequence>
<name>A0AAN8QYT8_9TELE</name>
<dbReference type="Gene3D" id="3.30.200.160">
    <property type="entry name" value="TFIIIC, subcomplex tauA, subunit Sfc1, barrel domain"/>
    <property type="match status" value="1"/>
</dbReference>
<dbReference type="Pfam" id="PF17682">
    <property type="entry name" value="Tau95_N"/>
    <property type="match status" value="1"/>
</dbReference>
<dbReference type="PANTHER" id="PTHR13230">
    <property type="entry name" value="GENERAL TRANSCRIPTION FACTOR IIIC, POLYPEPTIDE 5"/>
    <property type="match status" value="1"/>
</dbReference>
<dbReference type="EMBL" id="JAGTTL010000011">
    <property type="protein sequence ID" value="KAK6315933.1"/>
    <property type="molecule type" value="Genomic_DNA"/>
</dbReference>
<evidence type="ECO:0000256" key="1">
    <source>
        <dbReference type="SAM" id="MobiDB-lite"/>
    </source>
</evidence>
<evidence type="ECO:0000313" key="3">
    <source>
        <dbReference type="EMBL" id="KAK6315933.1"/>
    </source>
</evidence>
<dbReference type="AlphaFoldDB" id="A0AAN8QYT8"/>
<dbReference type="InterPro" id="IPR042536">
    <property type="entry name" value="TFIIIC_tauA_Sfc1"/>
</dbReference>
<reference evidence="3 4" key="1">
    <citation type="submission" date="2021-04" db="EMBL/GenBank/DDBJ databases">
        <authorList>
            <person name="De Guttry C."/>
            <person name="Zahm M."/>
            <person name="Klopp C."/>
            <person name="Cabau C."/>
            <person name="Louis A."/>
            <person name="Berthelot C."/>
            <person name="Parey E."/>
            <person name="Roest Crollius H."/>
            <person name="Montfort J."/>
            <person name="Robinson-Rechavi M."/>
            <person name="Bucao C."/>
            <person name="Bouchez O."/>
            <person name="Gislard M."/>
            <person name="Lluch J."/>
            <person name="Milhes M."/>
            <person name="Lampietro C."/>
            <person name="Lopez Roques C."/>
            <person name="Donnadieu C."/>
            <person name="Braasch I."/>
            <person name="Desvignes T."/>
            <person name="Postlethwait J."/>
            <person name="Bobe J."/>
            <person name="Wedekind C."/>
            <person name="Guiguen Y."/>
        </authorList>
    </citation>
    <scope>NUCLEOTIDE SEQUENCE [LARGE SCALE GENOMIC DNA]</scope>
    <source>
        <strain evidence="3">Cs_M1</strain>
        <tissue evidence="3">Blood</tissue>
    </source>
</reference>
<keyword evidence="4" id="KW-1185">Reference proteome</keyword>
<dbReference type="InterPro" id="IPR041499">
    <property type="entry name" value="Tfc1/Sfc1_N"/>
</dbReference>
<gene>
    <name evidence="3" type="ORF">J4Q44_G00134570</name>
</gene>
<organism evidence="3 4">
    <name type="scientific">Coregonus suidteri</name>
    <dbReference type="NCBI Taxonomy" id="861788"/>
    <lineage>
        <taxon>Eukaryota</taxon>
        <taxon>Metazoa</taxon>
        <taxon>Chordata</taxon>
        <taxon>Craniata</taxon>
        <taxon>Vertebrata</taxon>
        <taxon>Euteleostomi</taxon>
        <taxon>Actinopterygii</taxon>
        <taxon>Neopterygii</taxon>
        <taxon>Teleostei</taxon>
        <taxon>Protacanthopterygii</taxon>
        <taxon>Salmoniformes</taxon>
        <taxon>Salmonidae</taxon>
        <taxon>Coregoninae</taxon>
        <taxon>Coregonus</taxon>
    </lineage>
</organism>
<feature type="domain" description="Transcription factor IIIC subunit Tfc1/Sfc1 triple barrel" evidence="2">
    <location>
        <begin position="36"/>
        <end position="125"/>
    </location>
</feature>
<dbReference type="InterPro" id="IPR040454">
    <property type="entry name" value="TF_IIIC_Tfc1/Sfc1"/>
</dbReference>
<dbReference type="Proteomes" id="UP001356427">
    <property type="component" value="Unassembled WGS sequence"/>
</dbReference>
<comment type="caution">
    <text evidence="3">The sequence shown here is derived from an EMBL/GenBank/DDBJ whole genome shotgun (WGS) entry which is preliminary data.</text>
</comment>
<accession>A0AAN8QYT8</accession>
<protein>
    <recommendedName>
        <fullName evidence="2">Transcription factor IIIC subunit Tfc1/Sfc1 triple barrel domain-containing protein</fullName>
    </recommendedName>
</protein>
<dbReference type="GO" id="GO:0001002">
    <property type="term" value="F:RNA polymerase III type 1 promoter sequence-specific DNA binding"/>
    <property type="evidence" value="ECO:0007669"/>
    <property type="project" value="TreeGrafter"/>
</dbReference>
<evidence type="ECO:0000313" key="4">
    <source>
        <dbReference type="Proteomes" id="UP001356427"/>
    </source>
</evidence>
<dbReference type="GO" id="GO:0006384">
    <property type="term" value="P:transcription initiation at RNA polymerase III promoter"/>
    <property type="evidence" value="ECO:0007669"/>
    <property type="project" value="InterPro"/>
</dbReference>
<dbReference type="PANTHER" id="PTHR13230:SF5">
    <property type="entry name" value="GENERAL TRANSCRIPTION FACTOR 3C POLYPEPTIDE 5"/>
    <property type="match status" value="1"/>
</dbReference>
<dbReference type="GO" id="GO:0000127">
    <property type="term" value="C:transcription factor TFIIIC complex"/>
    <property type="evidence" value="ECO:0007669"/>
    <property type="project" value="InterPro"/>
</dbReference>
<evidence type="ECO:0000259" key="2">
    <source>
        <dbReference type="Pfam" id="PF17682"/>
    </source>
</evidence>
<dbReference type="FunFam" id="3.30.200.160:FF:000002">
    <property type="entry name" value="Transcription factor IIIC, subunit 5"/>
    <property type="match status" value="1"/>
</dbReference>